<name>A0AAD5TTP4_9FUNG</name>
<organism evidence="2 3">
    <name type="scientific">Clydaea vesicula</name>
    <dbReference type="NCBI Taxonomy" id="447962"/>
    <lineage>
        <taxon>Eukaryota</taxon>
        <taxon>Fungi</taxon>
        <taxon>Fungi incertae sedis</taxon>
        <taxon>Chytridiomycota</taxon>
        <taxon>Chytridiomycota incertae sedis</taxon>
        <taxon>Chytridiomycetes</taxon>
        <taxon>Lobulomycetales</taxon>
        <taxon>Lobulomycetaceae</taxon>
        <taxon>Clydaea</taxon>
    </lineage>
</organism>
<reference evidence="2" key="1">
    <citation type="submission" date="2020-05" db="EMBL/GenBank/DDBJ databases">
        <title>Phylogenomic resolution of chytrid fungi.</title>
        <authorList>
            <person name="Stajich J.E."/>
            <person name="Amses K."/>
            <person name="Simmons R."/>
            <person name="Seto K."/>
            <person name="Myers J."/>
            <person name="Bonds A."/>
            <person name="Quandt C.A."/>
            <person name="Barry K."/>
            <person name="Liu P."/>
            <person name="Grigoriev I."/>
            <person name="Longcore J.E."/>
            <person name="James T.Y."/>
        </authorList>
    </citation>
    <scope>NUCLEOTIDE SEQUENCE</scope>
    <source>
        <strain evidence="2">JEL0476</strain>
    </source>
</reference>
<evidence type="ECO:0000313" key="3">
    <source>
        <dbReference type="Proteomes" id="UP001211065"/>
    </source>
</evidence>
<feature type="coiled-coil region" evidence="1">
    <location>
        <begin position="113"/>
        <end position="147"/>
    </location>
</feature>
<feature type="non-terminal residue" evidence="2">
    <location>
        <position position="1"/>
    </location>
</feature>
<sequence length="149" mass="17800">LKKPNKKHDVNVEDELEEEEKLEDKESKIVFKNPNFRDFYQLSLKKNLELNLKIDDKFLQNLANDDQNFSPTELVNPTIDENLIANPSYFQSPSLSLDEYPIFSDSPQKDLKREKKIEEKEFELKRRAELNKELDLNEEKRGKKKKRLF</sequence>
<comment type="caution">
    <text evidence="2">The sequence shown here is derived from an EMBL/GenBank/DDBJ whole genome shotgun (WGS) entry which is preliminary data.</text>
</comment>
<evidence type="ECO:0000313" key="2">
    <source>
        <dbReference type="EMBL" id="KAJ3201605.1"/>
    </source>
</evidence>
<accession>A0AAD5TTP4</accession>
<proteinExistence type="predicted"/>
<evidence type="ECO:0000256" key="1">
    <source>
        <dbReference type="SAM" id="Coils"/>
    </source>
</evidence>
<gene>
    <name evidence="2" type="ORF">HK099_002192</name>
</gene>
<keyword evidence="3" id="KW-1185">Reference proteome</keyword>
<dbReference type="AlphaFoldDB" id="A0AAD5TTP4"/>
<keyword evidence="1" id="KW-0175">Coiled coil</keyword>
<dbReference type="EMBL" id="JADGJW010001701">
    <property type="protein sequence ID" value="KAJ3201605.1"/>
    <property type="molecule type" value="Genomic_DNA"/>
</dbReference>
<dbReference type="Proteomes" id="UP001211065">
    <property type="component" value="Unassembled WGS sequence"/>
</dbReference>
<protein>
    <submittedName>
        <fullName evidence="2">Uncharacterized protein</fullName>
    </submittedName>
</protein>